<dbReference type="OMA" id="HCIEISH"/>
<dbReference type="InterPro" id="IPR022552">
    <property type="entry name" value="UPF_Ycf55"/>
</dbReference>
<dbReference type="PANTHER" id="PTHR36807">
    <property type="entry name" value="PHOSPHOGLYCOLATE PHOSPHATASE"/>
    <property type="match status" value="1"/>
</dbReference>
<dbReference type="OrthoDB" id="2020436at2759"/>
<gene>
    <name evidence="2" type="ORF">GSCOC_T00016354001</name>
</gene>
<protein>
    <submittedName>
        <fullName evidence="2">Uncharacterized protein</fullName>
    </submittedName>
</protein>
<proteinExistence type="predicted"/>
<dbReference type="FunCoup" id="A0A068U6C1">
    <property type="interactions" value="1590"/>
</dbReference>
<dbReference type="STRING" id="49390.A0A068U6C1"/>
<dbReference type="InParanoid" id="A0A068U6C1"/>
<evidence type="ECO:0000313" key="3">
    <source>
        <dbReference type="Proteomes" id="UP000295252"/>
    </source>
</evidence>
<evidence type="ECO:0000256" key="1">
    <source>
        <dbReference type="SAM" id="MobiDB-lite"/>
    </source>
</evidence>
<accession>A0A068U6C1</accession>
<dbReference type="Proteomes" id="UP000295252">
    <property type="component" value="Chromosome I"/>
</dbReference>
<dbReference type="EMBL" id="HG739095">
    <property type="protein sequence ID" value="CDP03857.1"/>
    <property type="molecule type" value="Genomic_DNA"/>
</dbReference>
<feature type="compositionally biased region" description="Polar residues" evidence="1">
    <location>
        <begin position="127"/>
        <end position="143"/>
    </location>
</feature>
<dbReference type="Pfam" id="PF12452">
    <property type="entry name" value="DUF3685"/>
    <property type="match status" value="2"/>
</dbReference>
<sequence>MAEYVVVPLGVHLPVYRNGTNKQFLTLANAQPLLRRQYHSRSCKSIQFSSWNSSKLTCHFTNPKIHAVRESFMCFCLGALVNADFVSAPEWVPYVDQVLLMASIFLTYSAGVIPGGKPLSDARRSTSNDFTVPKNSSLSGSSMGNDNQDNLHFAWDLVAAKLLDSLYAREQAVNVSDRLSGINEDLALHRSSLRALAELPRIRCLWTCFNWLRKEAGTVDHISGSSTVDLTMVMTRIFESSFQPLCLTWLEEELCLKNNSPNKALLSSMIERLKGYSSILKYIRKSGKEDLYAELISALSFGYNGMSGCYGPGFFTQHGVSVLEDLVITIAEGIASMYLELISVDGSMSTEMNSLGLNLCTLSTRALQRLRNEVALHQWLHQNMESVVSMYEDRFELRTFETQLVEECSQREAENLGWWKKLSLQRSRTTSPSLSFLIIMHTSISIKRTKELRALTGWQYYFSLFLELSDIATPLIRTLIGKVSDAISFFLVCLIGRSLGLIYSGIRQSLRWK</sequence>
<keyword evidence="3" id="KW-1185">Reference proteome</keyword>
<evidence type="ECO:0000313" key="2">
    <source>
        <dbReference type="EMBL" id="CDP03857.1"/>
    </source>
</evidence>
<name>A0A068U6C1_COFCA</name>
<dbReference type="AlphaFoldDB" id="A0A068U6C1"/>
<feature type="region of interest" description="Disordered" evidence="1">
    <location>
        <begin position="120"/>
        <end position="143"/>
    </location>
</feature>
<reference evidence="3" key="1">
    <citation type="journal article" date="2014" name="Science">
        <title>The coffee genome provides insight into the convergent evolution of caffeine biosynthesis.</title>
        <authorList>
            <person name="Denoeud F."/>
            <person name="Carretero-Paulet L."/>
            <person name="Dereeper A."/>
            <person name="Droc G."/>
            <person name="Guyot R."/>
            <person name="Pietrella M."/>
            <person name="Zheng C."/>
            <person name="Alberti A."/>
            <person name="Anthony F."/>
            <person name="Aprea G."/>
            <person name="Aury J.M."/>
            <person name="Bento P."/>
            <person name="Bernard M."/>
            <person name="Bocs S."/>
            <person name="Campa C."/>
            <person name="Cenci A."/>
            <person name="Combes M.C."/>
            <person name="Crouzillat D."/>
            <person name="Da Silva C."/>
            <person name="Daddiego L."/>
            <person name="De Bellis F."/>
            <person name="Dussert S."/>
            <person name="Garsmeur O."/>
            <person name="Gayraud T."/>
            <person name="Guignon V."/>
            <person name="Jahn K."/>
            <person name="Jamilloux V."/>
            <person name="Joet T."/>
            <person name="Labadie K."/>
            <person name="Lan T."/>
            <person name="Leclercq J."/>
            <person name="Lepelley M."/>
            <person name="Leroy T."/>
            <person name="Li L.T."/>
            <person name="Librado P."/>
            <person name="Lopez L."/>
            <person name="Munoz A."/>
            <person name="Noel B."/>
            <person name="Pallavicini A."/>
            <person name="Perrotta G."/>
            <person name="Poncet V."/>
            <person name="Pot D."/>
            <person name="Priyono X."/>
            <person name="Rigoreau M."/>
            <person name="Rouard M."/>
            <person name="Rozas J."/>
            <person name="Tranchant-Dubreuil C."/>
            <person name="VanBuren R."/>
            <person name="Zhang Q."/>
            <person name="Andrade A.C."/>
            <person name="Argout X."/>
            <person name="Bertrand B."/>
            <person name="de Kochko A."/>
            <person name="Graziosi G."/>
            <person name="Henry R.J."/>
            <person name="Jayarama X."/>
            <person name="Ming R."/>
            <person name="Nagai C."/>
            <person name="Rounsley S."/>
            <person name="Sankoff D."/>
            <person name="Giuliano G."/>
            <person name="Albert V.A."/>
            <person name="Wincker P."/>
            <person name="Lashermes P."/>
        </authorList>
    </citation>
    <scope>NUCLEOTIDE SEQUENCE [LARGE SCALE GENOMIC DNA]</scope>
    <source>
        <strain evidence="3">cv. DH200-94</strain>
    </source>
</reference>
<dbReference type="Gramene" id="CDP03857">
    <property type="protein sequence ID" value="CDP03857"/>
    <property type="gene ID" value="GSCOC_T00016354001"/>
</dbReference>
<dbReference type="PANTHER" id="PTHR36807:SF2">
    <property type="entry name" value="PHOSPHOGLYCOLATE PHOSPHATASE"/>
    <property type="match status" value="1"/>
</dbReference>
<organism evidence="2 3">
    <name type="scientific">Coffea canephora</name>
    <name type="common">Robusta coffee</name>
    <dbReference type="NCBI Taxonomy" id="49390"/>
    <lineage>
        <taxon>Eukaryota</taxon>
        <taxon>Viridiplantae</taxon>
        <taxon>Streptophyta</taxon>
        <taxon>Embryophyta</taxon>
        <taxon>Tracheophyta</taxon>
        <taxon>Spermatophyta</taxon>
        <taxon>Magnoliopsida</taxon>
        <taxon>eudicotyledons</taxon>
        <taxon>Gunneridae</taxon>
        <taxon>Pentapetalae</taxon>
        <taxon>asterids</taxon>
        <taxon>lamiids</taxon>
        <taxon>Gentianales</taxon>
        <taxon>Rubiaceae</taxon>
        <taxon>Ixoroideae</taxon>
        <taxon>Gardenieae complex</taxon>
        <taxon>Bertiereae - Coffeeae clade</taxon>
        <taxon>Coffeeae</taxon>
        <taxon>Coffea</taxon>
    </lineage>
</organism>
<dbReference type="PhylomeDB" id="A0A068U6C1"/>